<gene>
    <name evidence="1" type="ORF">O181_055839</name>
</gene>
<organism evidence="1 2">
    <name type="scientific">Austropuccinia psidii MF-1</name>
    <dbReference type="NCBI Taxonomy" id="1389203"/>
    <lineage>
        <taxon>Eukaryota</taxon>
        <taxon>Fungi</taxon>
        <taxon>Dikarya</taxon>
        <taxon>Basidiomycota</taxon>
        <taxon>Pucciniomycotina</taxon>
        <taxon>Pucciniomycetes</taxon>
        <taxon>Pucciniales</taxon>
        <taxon>Sphaerophragmiaceae</taxon>
        <taxon>Austropuccinia</taxon>
    </lineage>
</organism>
<name>A0A9Q3E7G3_9BASI</name>
<accession>A0A9Q3E7G3</accession>
<dbReference type="EMBL" id="AVOT02025062">
    <property type="protein sequence ID" value="MBW0516124.1"/>
    <property type="molecule type" value="Genomic_DNA"/>
</dbReference>
<dbReference type="InterPro" id="IPR053134">
    <property type="entry name" value="RNA-dir_DNA_polymerase"/>
</dbReference>
<reference evidence="1" key="1">
    <citation type="submission" date="2021-03" db="EMBL/GenBank/DDBJ databases">
        <title>Draft genome sequence of rust myrtle Austropuccinia psidii MF-1, a brazilian biotype.</title>
        <authorList>
            <person name="Quecine M.C."/>
            <person name="Pachon D.M.R."/>
            <person name="Bonatelli M.L."/>
            <person name="Correr F.H."/>
            <person name="Franceschini L.M."/>
            <person name="Leite T.F."/>
            <person name="Margarido G.R.A."/>
            <person name="Almeida C.A."/>
            <person name="Ferrarezi J.A."/>
            <person name="Labate C.A."/>
        </authorList>
    </citation>
    <scope>NUCLEOTIDE SEQUENCE</scope>
    <source>
        <strain evidence="1">MF-1</strain>
    </source>
</reference>
<protein>
    <submittedName>
        <fullName evidence="1">Uncharacterized protein</fullName>
    </submittedName>
</protein>
<dbReference type="OrthoDB" id="2286699at2759"/>
<dbReference type="InterPro" id="IPR043502">
    <property type="entry name" value="DNA/RNA_pol_sf"/>
</dbReference>
<evidence type="ECO:0000313" key="2">
    <source>
        <dbReference type="Proteomes" id="UP000765509"/>
    </source>
</evidence>
<dbReference type="Proteomes" id="UP000765509">
    <property type="component" value="Unassembled WGS sequence"/>
</dbReference>
<dbReference type="Gene3D" id="3.10.10.10">
    <property type="entry name" value="HIV Type 1 Reverse Transcriptase, subunit A, domain 1"/>
    <property type="match status" value="1"/>
</dbReference>
<dbReference type="InterPro" id="IPR043128">
    <property type="entry name" value="Rev_trsase/Diguanyl_cyclase"/>
</dbReference>
<dbReference type="SUPFAM" id="SSF56672">
    <property type="entry name" value="DNA/RNA polymerases"/>
    <property type="match status" value="1"/>
</dbReference>
<dbReference type="PANTHER" id="PTHR24559:SF444">
    <property type="entry name" value="REVERSE TRANSCRIPTASE DOMAIN-CONTAINING PROTEIN"/>
    <property type="match status" value="1"/>
</dbReference>
<dbReference type="Gene3D" id="3.30.70.270">
    <property type="match status" value="1"/>
</dbReference>
<evidence type="ECO:0000313" key="1">
    <source>
        <dbReference type="EMBL" id="MBW0516124.1"/>
    </source>
</evidence>
<comment type="caution">
    <text evidence="1">The sequence shown here is derived from an EMBL/GenBank/DDBJ whole genome shotgun (WGS) entry which is preliminary data.</text>
</comment>
<dbReference type="AlphaFoldDB" id="A0A9Q3E7G3"/>
<keyword evidence="2" id="KW-1185">Reference proteome</keyword>
<dbReference type="PANTHER" id="PTHR24559">
    <property type="entry name" value="TRANSPOSON TY3-I GAG-POL POLYPROTEIN"/>
    <property type="match status" value="1"/>
</dbReference>
<sequence>MDLGILRKLGHNEQVEVTTAAIIAWNNVKSRMVGDFIALNSYTIPDRYPIPRVNVILLQLAQARLIKAMDSLKGFNTNVLTDNSRKPLRIIVHYGIYEYLRVPSGIKNAPSHCQRMMNTIFPEELS</sequence>
<proteinExistence type="predicted"/>